<dbReference type="GO" id="GO:0005524">
    <property type="term" value="F:ATP binding"/>
    <property type="evidence" value="ECO:0007669"/>
    <property type="project" value="UniProtKB-UniRule"/>
</dbReference>
<dbReference type="AlphaFoldDB" id="A0A9W8YXF1"/>
<dbReference type="PANTHER" id="PTHR47634">
    <property type="entry name" value="PROTEIN KINASE DOMAIN-CONTAINING PROTEIN-RELATED"/>
    <property type="match status" value="1"/>
</dbReference>
<protein>
    <recommendedName>
        <fullName evidence="1">non-specific serine/threonine protein kinase</fullName>
        <ecNumber evidence="1">2.7.11.1</ecNumber>
    </recommendedName>
</protein>
<dbReference type="PROSITE" id="PS50011">
    <property type="entry name" value="PROTEIN_KINASE_DOM"/>
    <property type="match status" value="1"/>
</dbReference>
<feature type="domain" description="Protein kinase" evidence="11">
    <location>
        <begin position="1"/>
        <end position="385"/>
    </location>
</feature>
<dbReference type="SMART" id="SM00220">
    <property type="entry name" value="S_TKc"/>
    <property type="match status" value="1"/>
</dbReference>
<evidence type="ECO:0000259" key="11">
    <source>
        <dbReference type="PROSITE" id="PS50011"/>
    </source>
</evidence>
<feature type="binding site" evidence="9">
    <location>
        <position position="77"/>
    </location>
    <ligand>
        <name>ATP</name>
        <dbReference type="ChEBI" id="CHEBI:30616"/>
    </ligand>
</feature>
<accession>A0A9W8YXF1</accession>
<keyword evidence="6 9" id="KW-0067">ATP-binding</keyword>
<comment type="catalytic activity">
    <reaction evidence="8">
        <text>L-seryl-[protein] + ATP = O-phospho-L-seryl-[protein] + ADP + H(+)</text>
        <dbReference type="Rhea" id="RHEA:17989"/>
        <dbReference type="Rhea" id="RHEA-COMP:9863"/>
        <dbReference type="Rhea" id="RHEA-COMP:11604"/>
        <dbReference type="ChEBI" id="CHEBI:15378"/>
        <dbReference type="ChEBI" id="CHEBI:29999"/>
        <dbReference type="ChEBI" id="CHEBI:30616"/>
        <dbReference type="ChEBI" id="CHEBI:83421"/>
        <dbReference type="ChEBI" id="CHEBI:456216"/>
        <dbReference type="EC" id="2.7.11.1"/>
    </reaction>
</comment>
<evidence type="ECO:0000256" key="5">
    <source>
        <dbReference type="ARBA" id="ARBA00022777"/>
    </source>
</evidence>
<evidence type="ECO:0000256" key="6">
    <source>
        <dbReference type="ARBA" id="ARBA00022840"/>
    </source>
</evidence>
<dbReference type="Proteomes" id="UP001140453">
    <property type="component" value="Unassembled WGS sequence"/>
</dbReference>
<evidence type="ECO:0000256" key="8">
    <source>
        <dbReference type="ARBA" id="ARBA00048679"/>
    </source>
</evidence>
<sequence>MSRPNSENGFETGPNYFPFQLGSSEWLEEYESGGFHPVHLQDIYDHRYTIVHKLGFGGFSTVWLARDSEMDEWVALKILASEPSTTLTAHPSILEDDNIKSSALFGIPKRDFWIEGPNGRHLCLVLPVVGPSCSSLSNGIYSTMKPALAAEIDFDQSFQKNHPPEKIGTPAIYMAPEVAIGRPPSAASDIWALGCVIFRLRSGLDIFHDYNTCSPVQVLQQIERTIGNVPDGWADVPFNDDGYPTTADSPSAELNEYGFLPRRPLKERISALLDEPPSLCMNSHGEPGAEPTEDTQPLRGFPDERRNRLPYAAAYRSLLWKPSAVRIDGKYHAFYNEEMEDARRRAFPRIRDEEASLLLDLLSRIFVYDPASRPSAEEIAMHPWFRYHDEVEAAR</sequence>
<evidence type="ECO:0000256" key="9">
    <source>
        <dbReference type="PROSITE-ProRule" id="PRU10141"/>
    </source>
</evidence>
<evidence type="ECO:0000256" key="4">
    <source>
        <dbReference type="ARBA" id="ARBA00022741"/>
    </source>
</evidence>
<evidence type="ECO:0000313" key="13">
    <source>
        <dbReference type="Proteomes" id="UP001140453"/>
    </source>
</evidence>
<dbReference type="InterPro" id="IPR011009">
    <property type="entry name" value="Kinase-like_dom_sf"/>
</dbReference>
<name>A0A9W8YXF1_9PEZI</name>
<gene>
    <name evidence="12" type="ORF">N0V93_002959</name>
</gene>
<keyword evidence="13" id="KW-1185">Reference proteome</keyword>
<keyword evidence="3" id="KW-0808">Transferase</keyword>
<dbReference type="GO" id="GO:0000245">
    <property type="term" value="P:spliceosomal complex assembly"/>
    <property type="evidence" value="ECO:0007669"/>
    <property type="project" value="TreeGrafter"/>
</dbReference>
<evidence type="ECO:0000256" key="10">
    <source>
        <dbReference type="SAM" id="MobiDB-lite"/>
    </source>
</evidence>
<keyword evidence="4 9" id="KW-0547">Nucleotide-binding</keyword>
<dbReference type="OrthoDB" id="5979581at2759"/>
<dbReference type="InterPro" id="IPR000719">
    <property type="entry name" value="Prot_kinase_dom"/>
</dbReference>
<dbReference type="GO" id="GO:0004674">
    <property type="term" value="F:protein serine/threonine kinase activity"/>
    <property type="evidence" value="ECO:0007669"/>
    <property type="project" value="UniProtKB-KW"/>
</dbReference>
<dbReference type="EC" id="2.7.11.1" evidence="1"/>
<organism evidence="12 13">
    <name type="scientific">Gnomoniopsis smithogilvyi</name>
    <dbReference type="NCBI Taxonomy" id="1191159"/>
    <lineage>
        <taxon>Eukaryota</taxon>
        <taxon>Fungi</taxon>
        <taxon>Dikarya</taxon>
        <taxon>Ascomycota</taxon>
        <taxon>Pezizomycotina</taxon>
        <taxon>Sordariomycetes</taxon>
        <taxon>Sordariomycetidae</taxon>
        <taxon>Diaporthales</taxon>
        <taxon>Gnomoniaceae</taxon>
        <taxon>Gnomoniopsis</taxon>
    </lineage>
</organism>
<dbReference type="Gene3D" id="3.30.200.20">
    <property type="entry name" value="Phosphorylase Kinase, domain 1"/>
    <property type="match status" value="1"/>
</dbReference>
<evidence type="ECO:0000256" key="2">
    <source>
        <dbReference type="ARBA" id="ARBA00022527"/>
    </source>
</evidence>
<keyword evidence="2" id="KW-0723">Serine/threonine-protein kinase</keyword>
<feature type="region of interest" description="Disordered" evidence="10">
    <location>
        <begin position="280"/>
        <end position="303"/>
    </location>
</feature>
<dbReference type="EMBL" id="JAPEVB010000002">
    <property type="protein sequence ID" value="KAJ4393744.1"/>
    <property type="molecule type" value="Genomic_DNA"/>
</dbReference>
<dbReference type="PANTHER" id="PTHR47634:SF9">
    <property type="entry name" value="PROTEIN KINASE DOMAIN-CONTAINING PROTEIN-RELATED"/>
    <property type="match status" value="1"/>
</dbReference>
<dbReference type="Pfam" id="PF00069">
    <property type="entry name" value="Pkinase"/>
    <property type="match status" value="1"/>
</dbReference>
<comment type="caution">
    <text evidence="12">The sequence shown here is derived from an EMBL/GenBank/DDBJ whole genome shotgun (WGS) entry which is preliminary data.</text>
</comment>
<keyword evidence="5" id="KW-0418">Kinase</keyword>
<comment type="catalytic activity">
    <reaction evidence="7">
        <text>L-threonyl-[protein] + ATP = O-phospho-L-threonyl-[protein] + ADP + H(+)</text>
        <dbReference type="Rhea" id="RHEA:46608"/>
        <dbReference type="Rhea" id="RHEA-COMP:11060"/>
        <dbReference type="Rhea" id="RHEA-COMP:11605"/>
        <dbReference type="ChEBI" id="CHEBI:15378"/>
        <dbReference type="ChEBI" id="CHEBI:30013"/>
        <dbReference type="ChEBI" id="CHEBI:30616"/>
        <dbReference type="ChEBI" id="CHEBI:61977"/>
        <dbReference type="ChEBI" id="CHEBI:456216"/>
        <dbReference type="EC" id="2.7.11.1"/>
    </reaction>
</comment>
<reference evidence="12" key="1">
    <citation type="submission" date="2022-10" db="EMBL/GenBank/DDBJ databases">
        <title>Tapping the CABI collections for fungal endophytes: first genome assemblies for Collariella, Neodidymelliopsis, Ascochyta clinopodiicola, Didymella pomorum, Didymosphaeria variabile, Neocosmospora piperis and Neocucurbitaria cava.</title>
        <authorList>
            <person name="Hill R."/>
        </authorList>
    </citation>
    <scope>NUCLEOTIDE SEQUENCE</scope>
    <source>
        <strain evidence="12">IMI 355082</strain>
    </source>
</reference>
<dbReference type="GO" id="GO:0050684">
    <property type="term" value="P:regulation of mRNA processing"/>
    <property type="evidence" value="ECO:0007669"/>
    <property type="project" value="TreeGrafter"/>
</dbReference>
<evidence type="ECO:0000256" key="1">
    <source>
        <dbReference type="ARBA" id="ARBA00012513"/>
    </source>
</evidence>
<evidence type="ECO:0000313" key="12">
    <source>
        <dbReference type="EMBL" id="KAJ4393744.1"/>
    </source>
</evidence>
<dbReference type="InterPro" id="IPR017441">
    <property type="entry name" value="Protein_kinase_ATP_BS"/>
</dbReference>
<dbReference type="PROSITE" id="PS00107">
    <property type="entry name" value="PROTEIN_KINASE_ATP"/>
    <property type="match status" value="1"/>
</dbReference>
<evidence type="ECO:0000256" key="3">
    <source>
        <dbReference type="ARBA" id="ARBA00022679"/>
    </source>
</evidence>
<dbReference type="SUPFAM" id="SSF56112">
    <property type="entry name" value="Protein kinase-like (PK-like)"/>
    <property type="match status" value="1"/>
</dbReference>
<dbReference type="InterPro" id="IPR051334">
    <property type="entry name" value="SRPK"/>
</dbReference>
<proteinExistence type="predicted"/>
<dbReference type="Gene3D" id="1.10.510.10">
    <property type="entry name" value="Transferase(Phosphotransferase) domain 1"/>
    <property type="match status" value="1"/>
</dbReference>
<evidence type="ECO:0000256" key="7">
    <source>
        <dbReference type="ARBA" id="ARBA00047899"/>
    </source>
</evidence>